<evidence type="ECO:0000313" key="3">
    <source>
        <dbReference type="Proteomes" id="UP000771736"/>
    </source>
</evidence>
<evidence type="ECO:0000313" key="2">
    <source>
        <dbReference type="EMBL" id="MBF1383424.1"/>
    </source>
</evidence>
<dbReference type="Pfam" id="PF11738">
    <property type="entry name" value="DUF3298"/>
    <property type="match status" value="1"/>
</dbReference>
<dbReference type="InterPro" id="IPR037126">
    <property type="entry name" value="PdaC/RsiV-like_sf"/>
</dbReference>
<gene>
    <name evidence="2" type="ORF">HXN26_00985</name>
</gene>
<dbReference type="RefSeq" id="WP_273158225.1">
    <property type="nucleotide sequence ID" value="NZ_CALCFI010000023.1"/>
</dbReference>
<dbReference type="AlphaFoldDB" id="A0A930MVX1"/>
<organism evidence="2 3">
    <name type="scientific">Prevotella aurantiaca</name>
    <dbReference type="NCBI Taxonomy" id="596085"/>
    <lineage>
        <taxon>Bacteria</taxon>
        <taxon>Pseudomonadati</taxon>
        <taxon>Bacteroidota</taxon>
        <taxon>Bacteroidia</taxon>
        <taxon>Bacteroidales</taxon>
        <taxon>Prevotellaceae</taxon>
        <taxon>Prevotella</taxon>
    </lineage>
</organism>
<protein>
    <submittedName>
        <fullName evidence="2">DUF3298 domain-containing protein</fullName>
    </submittedName>
</protein>
<dbReference type="Proteomes" id="UP000771736">
    <property type="component" value="Unassembled WGS sequence"/>
</dbReference>
<proteinExistence type="predicted"/>
<dbReference type="Gene3D" id="3.30.565.40">
    <property type="entry name" value="Fervidobacterium nodosum Rt17-B1 like"/>
    <property type="match status" value="1"/>
</dbReference>
<dbReference type="InterPro" id="IPR021729">
    <property type="entry name" value="DUF3298"/>
</dbReference>
<evidence type="ECO:0000259" key="1">
    <source>
        <dbReference type="Pfam" id="PF11738"/>
    </source>
</evidence>
<dbReference type="EMBL" id="JABZSJ010000002">
    <property type="protein sequence ID" value="MBF1383424.1"/>
    <property type="molecule type" value="Genomic_DNA"/>
</dbReference>
<comment type="caution">
    <text evidence="2">The sequence shown here is derived from an EMBL/GenBank/DDBJ whole genome shotgun (WGS) entry which is preliminary data.</text>
</comment>
<name>A0A930MVX1_9BACT</name>
<sequence>MNNKRYLLIFAALILVLINVGSKGNQAKSVKKLGDSVASLSKVSDPIVAEKEVPLVVDSIKKEYHTKTADLLFVYSFPTSGPRPLIDSLRVYLSSEMHQSTVIYEDEDILVKPYKQLADGNGMIKYYAKAAFKNLSRILEGSKDEEVAWKPDLSMFVLLDNETNRYVTYVSTYGSYLGGAHGIVYEYGVNFDKKTGKKLKNVLKPHSEKKLQTILRKGIESYFRDMDGFEENDKESREAYVKEQMGFLFVENGIIPLPNNGVYLTPEGVVFTYGFYEVGAYVIGMPTFVVPYHKIKNFLTPEALRLAELDK</sequence>
<accession>A0A930MVX1</accession>
<feature type="domain" description="DUF3298" evidence="1">
    <location>
        <begin position="201"/>
        <end position="292"/>
    </location>
</feature>
<reference evidence="2" key="1">
    <citation type="submission" date="2020-04" db="EMBL/GenBank/DDBJ databases">
        <title>Deep metagenomics examines the oral microbiome during advanced dental caries in children, revealing novel taxa and co-occurrences with host molecules.</title>
        <authorList>
            <person name="Baker J.L."/>
            <person name="Morton J.T."/>
            <person name="Dinis M."/>
            <person name="Alvarez R."/>
            <person name="Tran N.C."/>
            <person name="Knight R."/>
            <person name="Edlund A."/>
        </authorList>
    </citation>
    <scope>NUCLEOTIDE SEQUENCE</scope>
    <source>
        <strain evidence="2">JCVI_44_bin.5</strain>
    </source>
</reference>
<dbReference type="Gene3D" id="3.90.640.20">
    <property type="entry name" value="Heat-shock cognate protein, ATPase"/>
    <property type="match status" value="1"/>
</dbReference>